<dbReference type="Proteomes" id="UP000078397">
    <property type="component" value="Unassembled WGS sequence"/>
</dbReference>
<accession>A0A179FN02</accession>
<dbReference type="RefSeq" id="XP_018143486.1">
    <property type="nucleotide sequence ID" value="XM_018293771.1"/>
</dbReference>
<name>A0A179FN02_METCM</name>
<proteinExistence type="predicted"/>
<comment type="caution">
    <text evidence="1">The sequence shown here is derived from an EMBL/GenBank/DDBJ whole genome shotgun (WGS) entry which is preliminary data.</text>
</comment>
<organism evidence="1 2">
    <name type="scientific">Pochonia chlamydosporia 170</name>
    <dbReference type="NCBI Taxonomy" id="1380566"/>
    <lineage>
        <taxon>Eukaryota</taxon>
        <taxon>Fungi</taxon>
        <taxon>Dikarya</taxon>
        <taxon>Ascomycota</taxon>
        <taxon>Pezizomycotina</taxon>
        <taxon>Sordariomycetes</taxon>
        <taxon>Hypocreomycetidae</taxon>
        <taxon>Hypocreales</taxon>
        <taxon>Clavicipitaceae</taxon>
        <taxon>Pochonia</taxon>
    </lineage>
</organism>
<sequence>MSYWPGLLITRAQAIIAHDAPLWITFSCWASMLRLCAHAAVTFRDCPDASSTLRSLAAHFVSPPVRMRRSSKNDARQEPTRN</sequence>
<evidence type="ECO:0000313" key="1">
    <source>
        <dbReference type="EMBL" id="OAQ66399.1"/>
    </source>
</evidence>
<evidence type="ECO:0000313" key="2">
    <source>
        <dbReference type="Proteomes" id="UP000078397"/>
    </source>
</evidence>
<keyword evidence="2" id="KW-1185">Reference proteome</keyword>
<dbReference type="AlphaFoldDB" id="A0A179FN02"/>
<protein>
    <submittedName>
        <fullName evidence="1">Uncharacterized protein</fullName>
    </submittedName>
</protein>
<reference evidence="1 2" key="1">
    <citation type="journal article" date="2016" name="PLoS Pathog.">
        <title>Biosynthesis of antibiotic leucinostatins in bio-control fungus Purpureocillium lilacinum and their inhibition on phytophthora revealed by genome mining.</title>
        <authorList>
            <person name="Wang G."/>
            <person name="Liu Z."/>
            <person name="Lin R."/>
            <person name="Li E."/>
            <person name="Mao Z."/>
            <person name="Ling J."/>
            <person name="Yang Y."/>
            <person name="Yin W.B."/>
            <person name="Xie B."/>
        </authorList>
    </citation>
    <scope>NUCLEOTIDE SEQUENCE [LARGE SCALE GENOMIC DNA]</scope>
    <source>
        <strain evidence="1">170</strain>
    </source>
</reference>
<dbReference type="GeneID" id="28857765"/>
<dbReference type="EMBL" id="LSBJ02000004">
    <property type="protein sequence ID" value="OAQ66399.1"/>
    <property type="molecule type" value="Genomic_DNA"/>
</dbReference>
<gene>
    <name evidence="1" type="ORF">VFPPC_16018</name>
</gene>
<dbReference type="KEGG" id="pchm:VFPPC_16018"/>